<accession>A0A1X1ZTG9</accession>
<reference evidence="2 3" key="1">
    <citation type="submission" date="2016-01" db="EMBL/GenBank/DDBJ databases">
        <title>The new phylogeny of the genus Mycobacterium.</title>
        <authorList>
            <person name="Tarcisio F."/>
            <person name="Conor M."/>
            <person name="Antonella G."/>
            <person name="Elisabetta G."/>
            <person name="Giulia F.S."/>
            <person name="Sara T."/>
            <person name="Anna F."/>
            <person name="Clotilde B."/>
            <person name="Roberto B."/>
            <person name="Veronica D.S."/>
            <person name="Fabio R."/>
            <person name="Monica P."/>
            <person name="Olivier J."/>
            <person name="Enrico T."/>
            <person name="Nicola S."/>
        </authorList>
    </citation>
    <scope>NUCLEOTIDE SEQUENCE [LARGE SCALE GENOMIC DNA]</scope>
    <source>
        <strain evidence="2 3">DSM 44572</strain>
    </source>
</reference>
<evidence type="ECO:0008006" key="4">
    <source>
        <dbReference type="Google" id="ProtNLM"/>
    </source>
</evidence>
<keyword evidence="1" id="KW-0472">Membrane</keyword>
<sequence>MTARYRVVVQLALACAALVGAGACWTNARHVRGVAPIADGQPATTSLVYDPQLLLLSMLGLTAAGVLAVLGIAGLLRERRGRPNTPKPSS</sequence>
<feature type="transmembrane region" description="Helical" evidence="1">
    <location>
        <begin position="52"/>
        <end position="76"/>
    </location>
</feature>
<dbReference type="PROSITE" id="PS51257">
    <property type="entry name" value="PROKAR_LIPOPROTEIN"/>
    <property type="match status" value="1"/>
</dbReference>
<dbReference type="AlphaFoldDB" id="A0A1X1ZTG9"/>
<evidence type="ECO:0000256" key="1">
    <source>
        <dbReference type="SAM" id="Phobius"/>
    </source>
</evidence>
<keyword evidence="1" id="KW-1133">Transmembrane helix</keyword>
<name>A0A1X1ZTG9_9MYCO</name>
<dbReference type="Proteomes" id="UP000193529">
    <property type="component" value="Unassembled WGS sequence"/>
</dbReference>
<proteinExistence type="predicted"/>
<dbReference type="RefSeq" id="WP_085077583.1">
    <property type="nucleotide sequence ID" value="NZ_JACKRZ010000392.1"/>
</dbReference>
<organism evidence="2 3">
    <name type="scientific">Mycobacterium palustre</name>
    <dbReference type="NCBI Taxonomy" id="153971"/>
    <lineage>
        <taxon>Bacteria</taxon>
        <taxon>Bacillati</taxon>
        <taxon>Actinomycetota</taxon>
        <taxon>Actinomycetes</taxon>
        <taxon>Mycobacteriales</taxon>
        <taxon>Mycobacteriaceae</taxon>
        <taxon>Mycobacterium</taxon>
        <taxon>Mycobacterium simiae complex</taxon>
    </lineage>
</organism>
<dbReference type="STRING" id="153971.AWC19_03990"/>
<keyword evidence="1" id="KW-0812">Transmembrane</keyword>
<evidence type="ECO:0000313" key="3">
    <source>
        <dbReference type="Proteomes" id="UP000193529"/>
    </source>
</evidence>
<protein>
    <recommendedName>
        <fullName evidence="4">Transmembrane protein</fullName>
    </recommendedName>
</protein>
<keyword evidence="3" id="KW-1185">Reference proteome</keyword>
<dbReference type="EMBL" id="LQPJ01000078">
    <property type="protein sequence ID" value="ORW26635.1"/>
    <property type="molecule type" value="Genomic_DNA"/>
</dbReference>
<evidence type="ECO:0000313" key="2">
    <source>
        <dbReference type="EMBL" id="ORW26635.1"/>
    </source>
</evidence>
<comment type="caution">
    <text evidence="2">The sequence shown here is derived from an EMBL/GenBank/DDBJ whole genome shotgun (WGS) entry which is preliminary data.</text>
</comment>
<gene>
    <name evidence="2" type="ORF">AWC19_03990</name>
</gene>